<sequence length="285" mass="30598">MQTAGERPEIRPMRPDEIGLALDWAAAEGWNPGLHDAVPFAAEDPEGFLIGHLDGAPVAVISGVRYGADFAFLGFYIVRPDLRGRGYGLAIWQALMARLQGRLVGLDGVVAQQDNYRRSGFVPAHRNIRHEGRATAAGPVHPAIVTPGAAERAALPAWDRRFFPAPRAAFLAAWISRPGTVLRSYVADGRLQGYGVIRPCRTGFKIGPLFAERPAVAEALFQALTGAVPAGAPVFLDTPAITPEAPALARRHGMTPVFETARMYTGPAPEIAIDRTYGLTSFELG</sequence>
<feature type="domain" description="N-acetyltransferase" evidence="1">
    <location>
        <begin position="8"/>
        <end position="144"/>
    </location>
</feature>
<dbReference type="AlphaFoldDB" id="A0A162JSQ3"/>
<evidence type="ECO:0000313" key="3">
    <source>
        <dbReference type="Proteomes" id="UP000075787"/>
    </source>
</evidence>
<keyword evidence="2" id="KW-0808">Transferase</keyword>
<dbReference type="CDD" id="cd04301">
    <property type="entry name" value="NAT_SF"/>
    <property type="match status" value="1"/>
</dbReference>
<dbReference type="OrthoDB" id="20916at2"/>
<dbReference type="InterPro" id="IPR000182">
    <property type="entry name" value="GNAT_dom"/>
</dbReference>
<dbReference type="InterPro" id="IPR052729">
    <property type="entry name" value="Acyl/Acetyltrans_Enzymes"/>
</dbReference>
<dbReference type="InterPro" id="IPR041496">
    <property type="entry name" value="YitH/HolE_GNAT"/>
</dbReference>
<dbReference type="PANTHER" id="PTHR47237:SF1">
    <property type="entry name" value="SLL0310 PROTEIN"/>
    <property type="match status" value="1"/>
</dbReference>
<name>A0A162JSQ3_9PROT</name>
<dbReference type="Gene3D" id="3.40.630.90">
    <property type="match status" value="1"/>
</dbReference>
<organism evidence="2 3">
    <name type="scientific">Tistrella mobilis</name>
    <dbReference type="NCBI Taxonomy" id="171437"/>
    <lineage>
        <taxon>Bacteria</taxon>
        <taxon>Pseudomonadati</taxon>
        <taxon>Pseudomonadota</taxon>
        <taxon>Alphaproteobacteria</taxon>
        <taxon>Geminicoccales</taxon>
        <taxon>Geminicoccaceae</taxon>
        <taxon>Tistrella</taxon>
    </lineage>
</organism>
<dbReference type="Pfam" id="PF18014">
    <property type="entry name" value="Acetyltransf_18"/>
    <property type="match status" value="1"/>
</dbReference>
<dbReference type="Proteomes" id="UP000075787">
    <property type="component" value="Unassembled WGS sequence"/>
</dbReference>
<dbReference type="SUPFAM" id="SSF55729">
    <property type="entry name" value="Acyl-CoA N-acyltransferases (Nat)"/>
    <property type="match status" value="1"/>
</dbReference>
<dbReference type="Pfam" id="PF00583">
    <property type="entry name" value="Acetyltransf_1"/>
    <property type="match status" value="1"/>
</dbReference>
<evidence type="ECO:0000259" key="1">
    <source>
        <dbReference type="PROSITE" id="PS51186"/>
    </source>
</evidence>
<proteinExistence type="predicted"/>
<protein>
    <submittedName>
        <fullName evidence="2">GCN5 family acetyltransferase</fullName>
    </submittedName>
</protein>
<comment type="caution">
    <text evidence="2">The sequence shown here is derived from an EMBL/GenBank/DDBJ whole genome shotgun (WGS) entry which is preliminary data.</text>
</comment>
<dbReference type="GO" id="GO:0016747">
    <property type="term" value="F:acyltransferase activity, transferring groups other than amino-acyl groups"/>
    <property type="evidence" value="ECO:0007669"/>
    <property type="project" value="InterPro"/>
</dbReference>
<gene>
    <name evidence="2" type="ORF">AUP44_15840</name>
</gene>
<dbReference type="PROSITE" id="PS51186">
    <property type="entry name" value="GNAT"/>
    <property type="match status" value="1"/>
</dbReference>
<dbReference type="EMBL" id="LPZR01000215">
    <property type="protein sequence ID" value="KYO49803.1"/>
    <property type="molecule type" value="Genomic_DNA"/>
</dbReference>
<dbReference type="InterPro" id="IPR016181">
    <property type="entry name" value="Acyl_CoA_acyltransferase"/>
</dbReference>
<accession>A0A162JSQ3</accession>
<dbReference type="PANTHER" id="PTHR47237">
    <property type="entry name" value="SLL0310 PROTEIN"/>
    <property type="match status" value="1"/>
</dbReference>
<dbReference type="Gene3D" id="3.40.630.30">
    <property type="match status" value="1"/>
</dbReference>
<evidence type="ECO:0000313" key="2">
    <source>
        <dbReference type="EMBL" id="KYO49803.1"/>
    </source>
</evidence>
<reference evidence="2 3" key="1">
    <citation type="submission" date="2015-12" db="EMBL/GenBank/DDBJ databases">
        <title>Genome sequence of Tistrella mobilis MCCC 1A02139.</title>
        <authorList>
            <person name="Lu L."/>
            <person name="Lai Q."/>
            <person name="Shao Z."/>
            <person name="Qian P."/>
        </authorList>
    </citation>
    <scope>NUCLEOTIDE SEQUENCE [LARGE SCALE GENOMIC DNA]</scope>
    <source>
        <strain evidence="2 3">MCCC 1A02139</strain>
    </source>
</reference>